<dbReference type="InterPro" id="IPR017850">
    <property type="entry name" value="Alkaline_phosphatase_core_sf"/>
</dbReference>
<dbReference type="SUPFAM" id="SSF53649">
    <property type="entry name" value="Alkaline phosphatase-like"/>
    <property type="match status" value="1"/>
</dbReference>
<dbReference type="Pfam" id="PF01663">
    <property type="entry name" value="Phosphodiest"/>
    <property type="match status" value="1"/>
</dbReference>
<accession>A0A1G2BHS1</accession>
<dbReference type="AlphaFoldDB" id="A0A1G2BHS1"/>
<comment type="caution">
    <text evidence="1">The sequence shown here is derived from an EMBL/GenBank/DDBJ whole genome shotgun (WGS) entry which is preliminary data.</text>
</comment>
<sequence length="466" mass="53615">MTLMKKPKVIVIGLDCATPQLVFDQYRKFLPNIAAFMEQGTWGKLTSTIPPITVPAWAAMTTGKHAGDLGVYGFRYRKPGSAYNSMEICQARDVHEPRVWDLLGEQGYQVGMLGVPQTYPITKPVNGLMVSCFLTPGTDVEFTYPQELKKEILEMCAPADYIFDFANRGKESPTKVLEKIYQMTNQRQLIFKHWIKNKPWDFLMMVEMGVDRIHHYLWQYIDPQHKDYVPGNPFEQKIREYYQHIDKFIGEIRVLAPQDTIFYVVSDHGAKRMEGMFVLNEWLIENGYLTLKEFPKNPTSIENCAVDWSKTKAWAWGGFYGRLFINVAGREEQGIVAPTQVSALVNEIREKLQKVKGPKRENLVHKMYTAQELYDVTRGDAPELLIFWGDLYWKVAGTIGYHSLYIDHDDRGTDFGVHDWKGIFVKFDPQNPGQGQRDDLHITDFTPTVLQDFGIKPPLGLRGKII</sequence>
<dbReference type="Gene3D" id="3.40.720.10">
    <property type="entry name" value="Alkaline Phosphatase, subunit A"/>
    <property type="match status" value="1"/>
</dbReference>
<dbReference type="GO" id="GO:0016787">
    <property type="term" value="F:hydrolase activity"/>
    <property type="evidence" value="ECO:0007669"/>
    <property type="project" value="UniProtKB-ARBA"/>
</dbReference>
<protein>
    <recommendedName>
        <fullName evidence="3">Phosphodiesterase</fullName>
    </recommendedName>
</protein>
<reference evidence="1 2" key="1">
    <citation type="journal article" date="2016" name="Nat. Commun.">
        <title>Thousands of microbial genomes shed light on interconnected biogeochemical processes in an aquifer system.</title>
        <authorList>
            <person name="Anantharaman K."/>
            <person name="Brown C.T."/>
            <person name="Hug L.A."/>
            <person name="Sharon I."/>
            <person name="Castelle C.J."/>
            <person name="Probst A.J."/>
            <person name="Thomas B.C."/>
            <person name="Singh A."/>
            <person name="Wilkins M.J."/>
            <person name="Karaoz U."/>
            <person name="Brodie E.L."/>
            <person name="Williams K.H."/>
            <person name="Hubbard S.S."/>
            <person name="Banfield J.F."/>
        </authorList>
    </citation>
    <scope>NUCLEOTIDE SEQUENCE [LARGE SCALE GENOMIC DNA]</scope>
</reference>
<dbReference type="EMBL" id="MHKI01000003">
    <property type="protein sequence ID" value="OGY88226.1"/>
    <property type="molecule type" value="Genomic_DNA"/>
</dbReference>
<dbReference type="Proteomes" id="UP000176420">
    <property type="component" value="Unassembled WGS sequence"/>
</dbReference>
<dbReference type="PANTHER" id="PTHR10151:SF120">
    <property type="entry name" value="BIS(5'-ADENOSYL)-TRIPHOSPHATASE"/>
    <property type="match status" value="1"/>
</dbReference>
<organism evidence="1 2">
    <name type="scientific">Candidatus Kerfeldbacteria bacterium RIFOXYB2_FULL_38_14</name>
    <dbReference type="NCBI Taxonomy" id="1798547"/>
    <lineage>
        <taxon>Bacteria</taxon>
        <taxon>Candidatus Kerfeldiibacteriota</taxon>
    </lineage>
</organism>
<dbReference type="PANTHER" id="PTHR10151">
    <property type="entry name" value="ECTONUCLEOTIDE PYROPHOSPHATASE/PHOSPHODIESTERASE"/>
    <property type="match status" value="1"/>
</dbReference>
<evidence type="ECO:0008006" key="3">
    <source>
        <dbReference type="Google" id="ProtNLM"/>
    </source>
</evidence>
<proteinExistence type="predicted"/>
<gene>
    <name evidence="1" type="ORF">A2319_03485</name>
</gene>
<evidence type="ECO:0000313" key="2">
    <source>
        <dbReference type="Proteomes" id="UP000176420"/>
    </source>
</evidence>
<name>A0A1G2BHS1_9BACT</name>
<evidence type="ECO:0000313" key="1">
    <source>
        <dbReference type="EMBL" id="OGY88226.1"/>
    </source>
</evidence>
<dbReference type="InterPro" id="IPR002591">
    <property type="entry name" value="Phosphodiest/P_Trfase"/>
</dbReference>